<feature type="region of interest" description="Disordered" evidence="1">
    <location>
        <begin position="267"/>
        <end position="291"/>
    </location>
</feature>
<dbReference type="PANTHER" id="PTHR34676">
    <property type="entry name" value="DUF4219 DOMAIN-CONTAINING PROTEIN-RELATED"/>
    <property type="match status" value="1"/>
</dbReference>
<dbReference type="InterPro" id="IPR001878">
    <property type="entry name" value="Znf_CCHC"/>
</dbReference>
<dbReference type="SMART" id="SM00343">
    <property type="entry name" value="ZnF_C2HC"/>
    <property type="match status" value="1"/>
</dbReference>
<proteinExistence type="predicted"/>
<comment type="caution">
    <text evidence="3">The sequence shown here is derived from an EMBL/GenBank/DDBJ whole genome shotgun (WGS) entry which is preliminary data.</text>
</comment>
<feature type="domain" description="CCHC-type" evidence="2">
    <location>
        <begin position="227"/>
        <end position="243"/>
    </location>
</feature>
<dbReference type="OrthoDB" id="97058at2759"/>
<feature type="compositionally biased region" description="Acidic residues" evidence="1">
    <location>
        <begin position="163"/>
        <end position="174"/>
    </location>
</feature>
<dbReference type="EMBL" id="NMUH01001094">
    <property type="protein sequence ID" value="MQL88820.1"/>
    <property type="molecule type" value="Genomic_DNA"/>
</dbReference>
<organism evidence="3 4">
    <name type="scientific">Colocasia esculenta</name>
    <name type="common">Wild taro</name>
    <name type="synonym">Arum esculentum</name>
    <dbReference type="NCBI Taxonomy" id="4460"/>
    <lineage>
        <taxon>Eukaryota</taxon>
        <taxon>Viridiplantae</taxon>
        <taxon>Streptophyta</taxon>
        <taxon>Embryophyta</taxon>
        <taxon>Tracheophyta</taxon>
        <taxon>Spermatophyta</taxon>
        <taxon>Magnoliopsida</taxon>
        <taxon>Liliopsida</taxon>
        <taxon>Araceae</taxon>
        <taxon>Aroideae</taxon>
        <taxon>Colocasieae</taxon>
        <taxon>Colocasia</taxon>
    </lineage>
</organism>
<feature type="region of interest" description="Disordered" evidence="1">
    <location>
        <begin position="163"/>
        <end position="182"/>
    </location>
</feature>
<dbReference type="GO" id="GO:0003676">
    <property type="term" value="F:nucleic acid binding"/>
    <property type="evidence" value="ECO:0007669"/>
    <property type="project" value="InterPro"/>
</dbReference>
<evidence type="ECO:0000259" key="2">
    <source>
        <dbReference type="SMART" id="SM00343"/>
    </source>
</evidence>
<evidence type="ECO:0000313" key="4">
    <source>
        <dbReference type="Proteomes" id="UP000652761"/>
    </source>
</evidence>
<evidence type="ECO:0000313" key="3">
    <source>
        <dbReference type="EMBL" id="MQL88820.1"/>
    </source>
</evidence>
<gene>
    <name evidence="3" type="ORF">Taro_021391</name>
</gene>
<feature type="compositionally biased region" description="Acidic residues" evidence="1">
    <location>
        <begin position="274"/>
        <end position="288"/>
    </location>
</feature>
<protein>
    <recommendedName>
        <fullName evidence="2">CCHC-type domain-containing protein</fullName>
    </recommendedName>
</protein>
<name>A0A843V4V0_COLES</name>
<dbReference type="GO" id="GO:0008270">
    <property type="term" value="F:zinc ion binding"/>
    <property type="evidence" value="ECO:0007669"/>
    <property type="project" value="InterPro"/>
</dbReference>
<dbReference type="PANTHER" id="PTHR34676:SF28">
    <property type="entry name" value="ZINC FINGER, CCHC-TYPE, RIBONUCLEASE H-LIKE DOMAIN, GAG-PRE-INTEGRASE DOMAIN PROTEIN-RELATED"/>
    <property type="match status" value="1"/>
</dbReference>
<dbReference type="Proteomes" id="UP000652761">
    <property type="component" value="Unassembled WGS sequence"/>
</dbReference>
<reference evidence="3" key="1">
    <citation type="submission" date="2017-07" db="EMBL/GenBank/DDBJ databases">
        <title>Taro Niue Genome Assembly and Annotation.</title>
        <authorList>
            <person name="Atibalentja N."/>
            <person name="Keating K."/>
            <person name="Fields C.J."/>
        </authorList>
    </citation>
    <scope>NUCLEOTIDE SEQUENCE</scope>
    <source>
        <strain evidence="3">Niue_2</strain>
        <tissue evidence="3">Leaf</tissue>
    </source>
</reference>
<accession>A0A843V4V0</accession>
<evidence type="ECO:0000256" key="1">
    <source>
        <dbReference type="SAM" id="MobiDB-lite"/>
    </source>
</evidence>
<sequence>MASQGHFEGQSVNRPPLFDGDDYTYWKTRMEFFLQGLDYQIWSIVEEGDLLVTNEKDKWTEDDKKKISLNCKGKSILCCALSKKEFNRISACKSAMEMWEKLMITYEGTDKVKETRIDIMVTKYERFQMESGESITQMYNRFTDITNGLAGLGMMYEMGDMAEEDASEEVSDGDESLRSSKDEEALLSRRLQRILAKKKYQSGRRYFKRNKEYKKPEGKDSKKAEPICYECKKPRHIKAECRKLKKIEFRKKDSSKKFRRYKKKAMAAAWDNSSDSDSESSSSGEEEEKANLAFMANIDEKNLFPLKTMAASGISGTVGGYGAAFLTAEQ</sequence>
<keyword evidence="4" id="KW-1185">Reference proteome</keyword>
<dbReference type="AlphaFoldDB" id="A0A843V4V0"/>
<dbReference type="Pfam" id="PF14223">
    <property type="entry name" value="Retrotran_gag_2"/>
    <property type="match status" value="1"/>
</dbReference>